<accession>A0A1B7XI93</accession>
<name>A0A1B7XI93_9BACT</name>
<organism evidence="4 5">
    <name type="scientific">Halodesulfovibrio spirochaetisodalis</name>
    <dbReference type="NCBI Taxonomy" id="1560234"/>
    <lineage>
        <taxon>Bacteria</taxon>
        <taxon>Pseudomonadati</taxon>
        <taxon>Thermodesulfobacteriota</taxon>
        <taxon>Desulfovibrionia</taxon>
        <taxon>Desulfovibrionales</taxon>
        <taxon>Desulfovibrionaceae</taxon>
        <taxon>Halodesulfovibrio</taxon>
    </lineage>
</organism>
<dbReference type="InterPro" id="IPR036271">
    <property type="entry name" value="Tet_transcr_reg_TetR-rel_C_sf"/>
</dbReference>
<feature type="DNA-binding region" description="H-T-H motif" evidence="2">
    <location>
        <begin position="44"/>
        <end position="63"/>
    </location>
</feature>
<dbReference type="PANTHER" id="PTHR43479">
    <property type="entry name" value="ACREF/ENVCD OPERON REPRESSOR-RELATED"/>
    <property type="match status" value="1"/>
</dbReference>
<gene>
    <name evidence="4" type="ORF">SP90_04495</name>
</gene>
<dbReference type="SUPFAM" id="SSF46689">
    <property type="entry name" value="Homeodomain-like"/>
    <property type="match status" value="1"/>
</dbReference>
<dbReference type="InterPro" id="IPR009057">
    <property type="entry name" value="Homeodomain-like_sf"/>
</dbReference>
<feature type="domain" description="HTH tetR-type" evidence="3">
    <location>
        <begin position="21"/>
        <end position="81"/>
    </location>
</feature>
<dbReference type="Gene3D" id="1.10.357.10">
    <property type="entry name" value="Tetracycline Repressor, domain 2"/>
    <property type="match status" value="1"/>
</dbReference>
<dbReference type="PROSITE" id="PS50977">
    <property type="entry name" value="HTH_TETR_2"/>
    <property type="match status" value="1"/>
</dbReference>
<dbReference type="GO" id="GO:0003677">
    <property type="term" value="F:DNA binding"/>
    <property type="evidence" value="ECO:0007669"/>
    <property type="project" value="UniProtKB-UniRule"/>
</dbReference>
<dbReference type="PROSITE" id="PS01081">
    <property type="entry name" value="HTH_TETR_1"/>
    <property type="match status" value="1"/>
</dbReference>
<keyword evidence="1 2" id="KW-0238">DNA-binding</keyword>
<evidence type="ECO:0000313" key="4">
    <source>
        <dbReference type="EMBL" id="OBQ55226.1"/>
    </source>
</evidence>
<dbReference type="STRING" id="1560234.SP90_04495"/>
<evidence type="ECO:0000256" key="1">
    <source>
        <dbReference type="ARBA" id="ARBA00023125"/>
    </source>
</evidence>
<reference evidence="4 5" key="1">
    <citation type="submission" date="2015-01" db="EMBL/GenBank/DDBJ databases">
        <title>Desulfovibrio sp. JC271 draft genome sequence.</title>
        <authorList>
            <person name="Shivani Y."/>
            <person name="Subhash Y."/>
            <person name="Sasikala C."/>
            <person name="Ramana C.V."/>
        </authorList>
    </citation>
    <scope>NUCLEOTIDE SEQUENCE [LARGE SCALE GENOMIC DNA]</scope>
    <source>
        <strain evidence="4 5">JC271</strain>
    </source>
</reference>
<dbReference type="OrthoDB" id="5365491at2"/>
<dbReference type="InterPro" id="IPR023772">
    <property type="entry name" value="DNA-bd_HTH_TetR-type_CS"/>
</dbReference>
<evidence type="ECO:0000259" key="3">
    <source>
        <dbReference type="PROSITE" id="PS50977"/>
    </source>
</evidence>
<dbReference type="InterPro" id="IPR001647">
    <property type="entry name" value="HTH_TetR"/>
</dbReference>
<evidence type="ECO:0000256" key="2">
    <source>
        <dbReference type="PROSITE-ProRule" id="PRU00335"/>
    </source>
</evidence>
<keyword evidence="5" id="KW-1185">Reference proteome</keyword>
<dbReference type="Proteomes" id="UP000091979">
    <property type="component" value="Unassembled WGS sequence"/>
</dbReference>
<comment type="caution">
    <text evidence="4">The sequence shown here is derived from an EMBL/GenBank/DDBJ whole genome shotgun (WGS) entry which is preliminary data.</text>
</comment>
<dbReference type="SUPFAM" id="SSF48498">
    <property type="entry name" value="Tetracyclin repressor-like, C-terminal domain"/>
    <property type="match status" value="1"/>
</dbReference>
<proteinExistence type="predicted"/>
<dbReference type="AlphaFoldDB" id="A0A1B7XI93"/>
<dbReference type="EMBL" id="JXMS01000005">
    <property type="protein sequence ID" value="OBQ55226.1"/>
    <property type="molecule type" value="Genomic_DNA"/>
</dbReference>
<dbReference type="Pfam" id="PF00440">
    <property type="entry name" value="TetR_N"/>
    <property type="match status" value="1"/>
</dbReference>
<evidence type="ECO:0000313" key="5">
    <source>
        <dbReference type="Proteomes" id="UP000091979"/>
    </source>
</evidence>
<dbReference type="PANTHER" id="PTHR43479:SF11">
    <property type="entry name" value="ACREF_ENVCD OPERON REPRESSOR-RELATED"/>
    <property type="match status" value="1"/>
</dbReference>
<dbReference type="InterPro" id="IPR050624">
    <property type="entry name" value="HTH-type_Tx_Regulator"/>
</dbReference>
<sequence>MIKRENYTLKYKTTRHEKAEKAARDRIQKSGIHILKTIGLKCFTMAKVAEHAEIAKGSLYRHFSSKEELLLSILDCYYEPLNQIIFDIYKKDIEPLEKIRQYLIASFKHCEYAPELFCELHGAFGQLTEIDLKTRRSTYWDVIRVIIKTLEDGIQSKQFRPLNAELTAYYLTDATEGSIVRRILTRCTHSPEEEIREIFALVENGISK</sequence>
<dbReference type="RefSeq" id="WP_066853027.1">
    <property type="nucleotide sequence ID" value="NZ_JXMS01000005.1"/>
</dbReference>
<protein>
    <recommendedName>
        <fullName evidence="3">HTH tetR-type domain-containing protein</fullName>
    </recommendedName>
</protein>
<dbReference type="Gene3D" id="1.10.10.60">
    <property type="entry name" value="Homeodomain-like"/>
    <property type="match status" value="1"/>
</dbReference>
<dbReference type="PATRIC" id="fig|1560234.3.peg.2850"/>